<sequence>MGWWNRLKLSQVVAELEDPLVMRFSDFAEKIARKRPFRLTGCPESEKLSATSRDRTFLGGTKMNAIATKFQVGAAALALGASAAFVPAAANAAPAVQVPAAPVHQVAGDLAAAPGDFIWFFQVTSVQLSATFTRSATFWTDTTIAIYEAKLARRPDSIFAPFYENRIAQLQEQRATFGQLSLSACRDGEGISAGPYGTVTRGAC</sequence>
<gene>
    <name evidence="1" type="ORF">OHX15_08455</name>
</gene>
<protein>
    <submittedName>
        <fullName evidence="1">Uncharacterized protein</fullName>
    </submittedName>
</protein>
<keyword evidence="2" id="KW-1185">Reference proteome</keyword>
<proteinExistence type="predicted"/>
<accession>A0ACC6MEW9</accession>
<reference evidence="1 2" key="1">
    <citation type="journal article" date="2021" name="Chemosphere">
        <title>Bioballs carrying a syntrophic Rhodococcus and Mycolicibacterium consortium for simultaneous sorption and biodegradation of fuel oil in contaminated freshwater.</title>
        <authorList>
            <person name="Naloka K."/>
            <person name="Polrit D."/>
            <person name="Muangchinda C."/>
            <person name="Thoetkiattikul H."/>
            <person name="Pinyakong O."/>
        </authorList>
    </citation>
    <scope>NUCLEOTIDE SEQUENCE [LARGE SCALE GENOMIC DNA]</scope>
    <source>
        <strain evidence="1 2">J101</strain>
    </source>
</reference>
<dbReference type="Proteomes" id="UP001289645">
    <property type="component" value="Unassembled WGS sequence"/>
</dbReference>
<comment type="caution">
    <text evidence="1">The sequence shown here is derived from an EMBL/GenBank/DDBJ whole genome shotgun (WGS) entry which is preliminary data.</text>
</comment>
<evidence type="ECO:0000313" key="2">
    <source>
        <dbReference type="Proteomes" id="UP001289645"/>
    </source>
</evidence>
<dbReference type="EMBL" id="JAOXLN010000007">
    <property type="protein sequence ID" value="MDZ5085417.1"/>
    <property type="molecule type" value="Genomic_DNA"/>
</dbReference>
<organism evidence="1 2">
    <name type="scientific">Mycolicibacterium parafortuitum</name>
    <name type="common">Mycobacterium parafortuitum</name>
    <dbReference type="NCBI Taxonomy" id="39692"/>
    <lineage>
        <taxon>Bacteria</taxon>
        <taxon>Bacillati</taxon>
        <taxon>Actinomycetota</taxon>
        <taxon>Actinomycetes</taxon>
        <taxon>Mycobacteriales</taxon>
        <taxon>Mycobacteriaceae</taxon>
        <taxon>Mycolicibacterium</taxon>
    </lineage>
</organism>
<evidence type="ECO:0000313" key="1">
    <source>
        <dbReference type="EMBL" id="MDZ5085417.1"/>
    </source>
</evidence>
<name>A0ACC6MEW9_MYCPF</name>